<dbReference type="Proteomes" id="UP000006346">
    <property type="component" value="Chromosome"/>
</dbReference>
<dbReference type="PANTHER" id="PTHR43437:SF3">
    <property type="entry name" value="HYDROXYACYL-THIOESTER DEHYDRATASE TYPE 2, MITOCHONDRIAL"/>
    <property type="match status" value="1"/>
</dbReference>
<dbReference type="PANTHER" id="PTHR43437">
    <property type="entry name" value="HYDROXYACYL-THIOESTER DEHYDRATASE TYPE 2, MITOCHONDRIAL-RELATED"/>
    <property type="match status" value="1"/>
</dbReference>
<dbReference type="FunFam" id="3.10.129.10:FF:000042">
    <property type="entry name" value="MaoC domain protein dehydratase"/>
    <property type="match status" value="1"/>
</dbReference>
<dbReference type="SUPFAM" id="SSF54637">
    <property type="entry name" value="Thioesterase/thiol ester dehydrase-isomerase"/>
    <property type="match status" value="1"/>
</dbReference>
<evidence type="ECO:0000313" key="3">
    <source>
        <dbReference type="EMBL" id="AET68571.1"/>
    </source>
</evidence>
<reference evidence="3 4" key="2">
    <citation type="journal article" date="2012" name="J. Bacteriol.">
        <title>Complete genome sequences of Desulfosporosinus orientis DSM765T, Desulfosporosinus youngiae DSM17734T, Desulfosporosinus meridiei DSM13257T, and Desulfosporosinus acidiphilus DSM22704T.</title>
        <authorList>
            <person name="Pester M."/>
            <person name="Brambilla E."/>
            <person name="Alazard D."/>
            <person name="Rattei T."/>
            <person name="Weinmaier T."/>
            <person name="Han J."/>
            <person name="Lucas S."/>
            <person name="Lapidus A."/>
            <person name="Cheng J.F."/>
            <person name="Goodwin L."/>
            <person name="Pitluck S."/>
            <person name="Peters L."/>
            <person name="Ovchinnikova G."/>
            <person name="Teshima H."/>
            <person name="Detter J.C."/>
            <person name="Han C.S."/>
            <person name="Tapia R."/>
            <person name="Land M.L."/>
            <person name="Hauser L."/>
            <person name="Kyrpides N.C."/>
            <person name="Ivanova N.N."/>
            <person name="Pagani I."/>
            <person name="Huntmann M."/>
            <person name="Wei C.L."/>
            <person name="Davenport K.W."/>
            <person name="Daligault H."/>
            <person name="Chain P.S."/>
            <person name="Chen A."/>
            <person name="Mavromatis K."/>
            <person name="Markowitz V."/>
            <person name="Szeto E."/>
            <person name="Mikhailova N."/>
            <person name="Pati A."/>
            <person name="Wagner M."/>
            <person name="Woyke T."/>
            <person name="Ollivier B."/>
            <person name="Klenk H.P."/>
            <person name="Spring S."/>
            <person name="Loy A."/>
        </authorList>
    </citation>
    <scope>NUCLEOTIDE SEQUENCE [LARGE SCALE GENOMIC DNA]</scope>
    <source>
        <strain evidence="4">ATCC 19365 / DSM 765 / NCIMB 8382 / VKM B-1628</strain>
    </source>
</reference>
<feature type="domain" description="MaoC-like" evidence="2">
    <location>
        <begin position="16"/>
        <end position="119"/>
    </location>
</feature>
<evidence type="ECO:0000259" key="2">
    <source>
        <dbReference type="Pfam" id="PF01575"/>
    </source>
</evidence>
<dbReference type="InterPro" id="IPR029069">
    <property type="entry name" value="HotDog_dom_sf"/>
</dbReference>
<dbReference type="InterPro" id="IPR050965">
    <property type="entry name" value="UPF0336/Enoyl-CoA_hydratase"/>
</dbReference>
<dbReference type="RefSeq" id="WP_014185379.1">
    <property type="nucleotide sequence ID" value="NC_016584.1"/>
</dbReference>
<dbReference type="InterPro" id="IPR002539">
    <property type="entry name" value="MaoC-like_dom"/>
</dbReference>
<keyword evidence="1" id="KW-0456">Lyase</keyword>
<dbReference type="KEGG" id="dor:Desor_3049"/>
<evidence type="ECO:0000256" key="1">
    <source>
        <dbReference type="ARBA" id="ARBA00023239"/>
    </source>
</evidence>
<dbReference type="Gene3D" id="3.10.129.10">
    <property type="entry name" value="Hotdog Thioesterase"/>
    <property type="match status" value="1"/>
</dbReference>
<dbReference type="GO" id="GO:0019171">
    <property type="term" value="F:(3R)-hydroxyacyl-[acyl-carrier-protein] dehydratase activity"/>
    <property type="evidence" value="ECO:0007669"/>
    <property type="project" value="TreeGrafter"/>
</dbReference>
<sequence length="138" mass="14917">MNELAFADIKVGDSASLSKTVTEADVVTFAGLTMDYNPVHIDTEFAKKTIFKERIVHGILSAGFISAVLGTQLPGPNSIYLSQDLKFTAPVRIGDTVTARVTIIEKREVKQILILQTTVTNQHGEVVVNGTAVIKKCS</sequence>
<proteinExistence type="predicted"/>
<dbReference type="Pfam" id="PF01575">
    <property type="entry name" value="MaoC_dehydratas"/>
    <property type="match status" value="1"/>
</dbReference>
<name>G7WIC3_DESOD</name>
<dbReference type="HOGENOM" id="CLU_094876_3_3_9"/>
<keyword evidence="4" id="KW-1185">Reference proteome</keyword>
<dbReference type="eggNOG" id="COG2030">
    <property type="taxonomic scope" value="Bacteria"/>
</dbReference>
<accession>G7WIC3</accession>
<dbReference type="CDD" id="cd03449">
    <property type="entry name" value="R_hydratase"/>
    <property type="match status" value="1"/>
</dbReference>
<protein>
    <submittedName>
        <fullName evidence="3">Acyl dehydratase</fullName>
    </submittedName>
</protein>
<dbReference type="OrthoDB" id="9801625at2"/>
<dbReference type="GO" id="GO:0006633">
    <property type="term" value="P:fatty acid biosynthetic process"/>
    <property type="evidence" value="ECO:0007669"/>
    <property type="project" value="TreeGrafter"/>
</dbReference>
<reference evidence="4" key="1">
    <citation type="submission" date="2011-11" db="EMBL/GenBank/DDBJ databases">
        <title>Complete sequence of Desulfosporosinus orientis DSM 765.</title>
        <authorList>
            <person name="Lucas S."/>
            <person name="Han J."/>
            <person name="Lapidus A."/>
            <person name="Cheng J.-F."/>
            <person name="Goodwin L."/>
            <person name="Pitluck S."/>
            <person name="Peters L."/>
            <person name="Ovchinnikova G."/>
            <person name="Teshima H."/>
            <person name="Detter J.C."/>
            <person name="Han C."/>
            <person name="Tapia R."/>
            <person name="Land M."/>
            <person name="Hauser L."/>
            <person name="Kyrpides N."/>
            <person name="Ivanova N."/>
            <person name="Pagani I."/>
            <person name="Pester M."/>
            <person name="Spring S."/>
            <person name="Ollivier B."/>
            <person name="Rattei T."/>
            <person name="Klenk H.-P."/>
            <person name="Wagner M."/>
            <person name="Loy A."/>
            <person name="Woyke T."/>
        </authorList>
    </citation>
    <scope>NUCLEOTIDE SEQUENCE [LARGE SCALE GENOMIC DNA]</scope>
    <source>
        <strain evidence="4">ATCC 19365 / DSM 765 / NCIMB 8382 / VKM B-1628</strain>
    </source>
</reference>
<dbReference type="PATRIC" id="fig|768706.3.peg.3064"/>
<gene>
    <name evidence="3" type="ordered locus">Desor_3049</name>
</gene>
<dbReference type="STRING" id="768706.Desor_3049"/>
<evidence type="ECO:0000313" key="4">
    <source>
        <dbReference type="Proteomes" id="UP000006346"/>
    </source>
</evidence>
<dbReference type="AlphaFoldDB" id="G7WIC3"/>
<dbReference type="EMBL" id="CP003108">
    <property type="protein sequence ID" value="AET68571.1"/>
    <property type="molecule type" value="Genomic_DNA"/>
</dbReference>
<organism evidence="3 4">
    <name type="scientific">Desulfosporosinus orientis (strain ATCC 19365 / DSM 765 / NCIMB 8382 / VKM B-1628 / Singapore I)</name>
    <name type="common">Desulfotomaculum orientis</name>
    <dbReference type="NCBI Taxonomy" id="768706"/>
    <lineage>
        <taxon>Bacteria</taxon>
        <taxon>Bacillati</taxon>
        <taxon>Bacillota</taxon>
        <taxon>Clostridia</taxon>
        <taxon>Eubacteriales</taxon>
        <taxon>Desulfitobacteriaceae</taxon>
        <taxon>Desulfosporosinus</taxon>
    </lineage>
</organism>